<name>A0ABW0HPE3_9BACL</name>
<dbReference type="InterPro" id="IPR000524">
    <property type="entry name" value="Tscrpt_reg_HTH_GntR"/>
</dbReference>
<keyword evidence="3" id="KW-0238">DNA-binding</keyword>
<dbReference type="InterPro" id="IPR036388">
    <property type="entry name" value="WH-like_DNA-bd_sf"/>
</dbReference>
<dbReference type="SUPFAM" id="SSF46785">
    <property type="entry name" value="Winged helix' DNA-binding domain"/>
    <property type="match status" value="1"/>
</dbReference>
<gene>
    <name evidence="6" type="ORF">ACFPOF_04880</name>
</gene>
<proteinExistence type="predicted"/>
<dbReference type="PANTHER" id="PTHR30146">
    <property type="entry name" value="LACI-RELATED TRANSCRIPTIONAL REPRESSOR"/>
    <property type="match status" value="1"/>
</dbReference>
<organism evidence="6 7">
    <name type="scientific">Cohnella soli</name>
    <dbReference type="NCBI Taxonomy" id="425005"/>
    <lineage>
        <taxon>Bacteria</taxon>
        <taxon>Bacillati</taxon>
        <taxon>Bacillota</taxon>
        <taxon>Bacilli</taxon>
        <taxon>Bacillales</taxon>
        <taxon>Paenibacillaceae</taxon>
        <taxon>Cohnella</taxon>
    </lineage>
</organism>
<dbReference type="InterPro" id="IPR036390">
    <property type="entry name" value="WH_DNA-bd_sf"/>
</dbReference>
<evidence type="ECO:0000313" key="7">
    <source>
        <dbReference type="Proteomes" id="UP001596113"/>
    </source>
</evidence>
<dbReference type="CDD" id="cd06267">
    <property type="entry name" value="PBP1_LacI_sugar_binding-like"/>
    <property type="match status" value="1"/>
</dbReference>
<dbReference type="Gene3D" id="1.10.10.10">
    <property type="entry name" value="Winged helix-like DNA-binding domain superfamily/Winged helix DNA-binding domain"/>
    <property type="match status" value="1"/>
</dbReference>
<evidence type="ECO:0000256" key="3">
    <source>
        <dbReference type="ARBA" id="ARBA00023125"/>
    </source>
</evidence>
<dbReference type="PRINTS" id="PR00035">
    <property type="entry name" value="HTHGNTR"/>
</dbReference>
<dbReference type="SMART" id="SM00345">
    <property type="entry name" value="HTH_GNTR"/>
    <property type="match status" value="1"/>
</dbReference>
<keyword evidence="4" id="KW-0804">Transcription</keyword>
<dbReference type="EMBL" id="JBHSMI010000009">
    <property type="protein sequence ID" value="MFC5402065.1"/>
    <property type="molecule type" value="Genomic_DNA"/>
</dbReference>
<dbReference type="Pfam" id="PF00392">
    <property type="entry name" value="GntR"/>
    <property type="match status" value="1"/>
</dbReference>
<evidence type="ECO:0000256" key="2">
    <source>
        <dbReference type="ARBA" id="ARBA00023015"/>
    </source>
</evidence>
<sequence>MKEKLTKGPVVLYEQMRVKIMELIRERGLRPHDPVPSETELAKMYGVSSRTSKEALLQLAREGVVYRMPRRGTFLAKQPEDEEGASSGISELRIRSRQAVGVLLPYTDEYVASVLQALTAELVRRGLEPLVRFTSGTLGQEEETARELVERYSVSGLVVYPGRHDTLGDYLIQLHTRQFPVVIVDRAFREISIPSVFHDHLHGSLELTAYLISRGHHRIGFVTEEYRGLMSREDRFNGYTQAYLDASMNLDLSLVHKIGRTGGKDASALAEGAGLDDFIAGNGDMTAVVCSNDYVALAVMQAAYRLGIAVPDKLSVVGFTDFSFAELLPVPLTTVEKTATELGVAAAAMVCELVADPAARRSPVVIPTRLKERESVKSLV</sequence>
<reference evidence="7" key="1">
    <citation type="journal article" date="2019" name="Int. J. Syst. Evol. Microbiol.">
        <title>The Global Catalogue of Microorganisms (GCM) 10K type strain sequencing project: providing services to taxonomists for standard genome sequencing and annotation.</title>
        <authorList>
            <consortium name="The Broad Institute Genomics Platform"/>
            <consortium name="The Broad Institute Genome Sequencing Center for Infectious Disease"/>
            <person name="Wu L."/>
            <person name="Ma J."/>
        </authorList>
    </citation>
    <scope>NUCLEOTIDE SEQUENCE [LARGE SCALE GENOMIC DNA]</scope>
    <source>
        <strain evidence="7">CGMCC 1.18575</strain>
    </source>
</reference>
<dbReference type="CDD" id="cd07377">
    <property type="entry name" value="WHTH_GntR"/>
    <property type="match status" value="1"/>
</dbReference>
<dbReference type="InterPro" id="IPR028082">
    <property type="entry name" value="Peripla_BP_I"/>
</dbReference>
<dbReference type="InterPro" id="IPR046335">
    <property type="entry name" value="LacI/GalR-like_sensor"/>
</dbReference>
<accession>A0ABW0HPE3</accession>
<dbReference type="Pfam" id="PF13377">
    <property type="entry name" value="Peripla_BP_3"/>
    <property type="match status" value="1"/>
</dbReference>
<keyword evidence="1" id="KW-0678">Repressor</keyword>
<evidence type="ECO:0000256" key="4">
    <source>
        <dbReference type="ARBA" id="ARBA00023163"/>
    </source>
</evidence>
<dbReference type="PANTHER" id="PTHR30146:SF95">
    <property type="entry name" value="RIBOSE OPERON REPRESSOR"/>
    <property type="match status" value="1"/>
</dbReference>
<dbReference type="RefSeq" id="WP_378130158.1">
    <property type="nucleotide sequence ID" value="NZ_JBHSMI010000009.1"/>
</dbReference>
<keyword evidence="7" id="KW-1185">Reference proteome</keyword>
<evidence type="ECO:0000313" key="6">
    <source>
        <dbReference type="EMBL" id="MFC5402065.1"/>
    </source>
</evidence>
<evidence type="ECO:0000259" key="5">
    <source>
        <dbReference type="PROSITE" id="PS50949"/>
    </source>
</evidence>
<comment type="caution">
    <text evidence="6">The sequence shown here is derived from an EMBL/GenBank/DDBJ whole genome shotgun (WGS) entry which is preliminary data.</text>
</comment>
<dbReference type="PROSITE" id="PS50949">
    <property type="entry name" value="HTH_GNTR"/>
    <property type="match status" value="1"/>
</dbReference>
<dbReference type="Proteomes" id="UP001596113">
    <property type="component" value="Unassembled WGS sequence"/>
</dbReference>
<dbReference type="Gene3D" id="3.40.50.2300">
    <property type="match status" value="2"/>
</dbReference>
<keyword evidence="2" id="KW-0805">Transcription regulation</keyword>
<dbReference type="SUPFAM" id="SSF53822">
    <property type="entry name" value="Periplasmic binding protein-like I"/>
    <property type="match status" value="1"/>
</dbReference>
<protein>
    <submittedName>
        <fullName evidence="6">GntR family transcriptional regulator</fullName>
    </submittedName>
</protein>
<evidence type="ECO:0000256" key="1">
    <source>
        <dbReference type="ARBA" id="ARBA00022491"/>
    </source>
</evidence>
<feature type="domain" description="HTH gntR-type" evidence="5">
    <location>
        <begin position="10"/>
        <end position="78"/>
    </location>
</feature>